<feature type="transmembrane region" description="Helical" evidence="1">
    <location>
        <begin position="12"/>
        <end position="30"/>
    </location>
</feature>
<dbReference type="Proteomes" id="UP001335648">
    <property type="component" value="Unassembled WGS sequence"/>
</dbReference>
<evidence type="ECO:0000256" key="1">
    <source>
        <dbReference type="SAM" id="Phobius"/>
    </source>
</evidence>
<keyword evidence="1" id="KW-0812">Transmembrane</keyword>
<organism evidence="2 3">
    <name type="scientific">Champsocephalus esox</name>
    <name type="common">pike icefish</name>
    <dbReference type="NCBI Taxonomy" id="159716"/>
    <lineage>
        <taxon>Eukaryota</taxon>
        <taxon>Metazoa</taxon>
        <taxon>Chordata</taxon>
        <taxon>Craniata</taxon>
        <taxon>Vertebrata</taxon>
        <taxon>Euteleostomi</taxon>
        <taxon>Actinopterygii</taxon>
        <taxon>Neopterygii</taxon>
        <taxon>Teleostei</taxon>
        <taxon>Neoteleostei</taxon>
        <taxon>Acanthomorphata</taxon>
        <taxon>Eupercaria</taxon>
        <taxon>Perciformes</taxon>
        <taxon>Notothenioidei</taxon>
        <taxon>Channichthyidae</taxon>
        <taxon>Champsocephalus</taxon>
    </lineage>
</organism>
<feature type="transmembrane region" description="Helical" evidence="1">
    <location>
        <begin position="50"/>
        <end position="71"/>
    </location>
</feature>
<comment type="caution">
    <text evidence="2">The sequence shown here is derived from an EMBL/GenBank/DDBJ whole genome shotgun (WGS) entry which is preliminary data.</text>
</comment>
<evidence type="ECO:0000313" key="2">
    <source>
        <dbReference type="EMBL" id="KAK5915411.1"/>
    </source>
</evidence>
<keyword evidence="1" id="KW-0472">Membrane</keyword>
<keyword evidence="1" id="KW-1133">Transmembrane helix</keyword>
<keyword evidence="3" id="KW-1185">Reference proteome</keyword>
<gene>
    <name evidence="2" type="ORF">CesoFtcFv8_001003</name>
</gene>
<accession>A0AAN8HH17</accession>
<dbReference type="AlphaFoldDB" id="A0AAN8HH17"/>
<dbReference type="EMBL" id="JAULUE010002046">
    <property type="protein sequence ID" value="KAK5915411.1"/>
    <property type="molecule type" value="Genomic_DNA"/>
</dbReference>
<reference evidence="2 3" key="1">
    <citation type="journal article" date="2023" name="Mol. Biol. Evol.">
        <title>Genomics of Secondarily Temperate Adaptation in the Only Non-Antarctic Icefish.</title>
        <authorList>
            <person name="Rivera-Colon A.G."/>
            <person name="Rayamajhi N."/>
            <person name="Minhas B.F."/>
            <person name="Madrigal G."/>
            <person name="Bilyk K.T."/>
            <person name="Yoon V."/>
            <person name="Hune M."/>
            <person name="Gregory S."/>
            <person name="Cheng C.H.C."/>
            <person name="Catchen J.M."/>
        </authorList>
    </citation>
    <scope>NUCLEOTIDE SEQUENCE [LARGE SCALE GENOMIC DNA]</scope>
    <source>
        <strain evidence="2">JC2023a</strain>
    </source>
</reference>
<evidence type="ECO:0000313" key="3">
    <source>
        <dbReference type="Proteomes" id="UP001335648"/>
    </source>
</evidence>
<sequence>MTVIVFNQNISLSLLVPLIEFTLLKPLLFLRFHTACSRSQSLSHLSHDEHLYALILMCYKRFIFHTLLFPLKARSSRRQRDTIPPDYLTSLK</sequence>
<protein>
    <submittedName>
        <fullName evidence="2">Uncharacterized protein</fullName>
    </submittedName>
</protein>
<proteinExistence type="predicted"/>
<name>A0AAN8HH17_9TELE</name>